<feature type="domain" description="DinB-like" evidence="1">
    <location>
        <begin position="11"/>
        <end position="141"/>
    </location>
</feature>
<dbReference type="InterPro" id="IPR034660">
    <property type="entry name" value="DinB/YfiT-like"/>
</dbReference>
<reference evidence="2" key="1">
    <citation type="submission" date="2022-12" db="EMBL/GenBank/DDBJ databases">
        <title>Marinomonas 15G1-11 sp. nov, isolated from marine algae.</title>
        <authorList>
            <person name="Butt M."/>
            <person name="Choi D.G."/>
            <person name="Kim J.M."/>
            <person name="Lee J.K."/>
            <person name="Baek J.H."/>
            <person name="Jeon C.O."/>
        </authorList>
    </citation>
    <scope>NUCLEOTIDE SEQUENCE</scope>
    <source>
        <strain evidence="2">15G1-11</strain>
    </source>
</reference>
<sequence length="177" mass="19815">MIPVVKGNLETIQQAQDLLDSLDDSSYCHICTPHINSSIGQHIRHIIDNYLVIVNGFSKKHIDYNLRRRGAKVETCLTTAKQELNNIKQWLLTLSQEALATPVTIVSEVCLEEEQSDHLVSSLHRELIFVASHCIHHMALIGVAVKLQNLETPKHFGLAPATATYVRQQESLNTVTS</sequence>
<evidence type="ECO:0000313" key="3">
    <source>
        <dbReference type="Proteomes" id="UP001149719"/>
    </source>
</evidence>
<dbReference type="InterPro" id="IPR024775">
    <property type="entry name" value="DinB-like"/>
</dbReference>
<evidence type="ECO:0000259" key="1">
    <source>
        <dbReference type="Pfam" id="PF12867"/>
    </source>
</evidence>
<accession>A0ABT4JSK7</accession>
<protein>
    <recommendedName>
        <fullName evidence="1">DinB-like domain-containing protein</fullName>
    </recommendedName>
</protein>
<proteinExistence type="predicted"/>
<evidence type="ECO:0000313" key="2">
    <source>
        <dbReference type="EMBL" id="MCZ2721181.1"/>
    </source>
</evidence>
<dbReference type="Gene3D" id="1.20.120.450">
    <property type="entry name" value="dinb family like domain"/>
    <property type="match status" value="1"/>
</dbReference>
<dbReference type="Proteomes" id="UP001149719">
    <property type="component" value="Unassembled WGS sequence"/>
</dbReference>
<gene>
    <name evidence="2" type="ORF">O1D97_05835</name>
</gene>
<name>A0ABT4JSK7_9GAMM</name>
<dbReference type="EMBL" id="JAPUBN010000011">
    <property type="protein sequence ID" value="MCZ2721181.1"/>
    <property type="molecule type" value="Genomic_DNA"/>
</dbReference>
<keyword evidence="3" id="KW-1185">Reference proteome</keyword>
<dbReference type="Pfam" id="PF12867">
    <property type="entry name" value="DinB_2"/>
    <property type="match status" value="1"/>
</dbReference>
<dbReference type="PANTHER" id="PTHR39473:SF1">
    <property type="entry name" value="DINB-LIKE DOMAIN-CONTAINING PROTEIN"/>
    <property type="match status" value="1"/>
</dbReference>
<dbReference type="PANTHER" id="PTHR39473">
    <property type="match status" value="1"/>
</dbReference>
<dbReference type="SUPFAM" id="SSF109854">
    <property type="entry name" value="DinB/YfiT-like putative metalloenzymes"/>
    <property type="match status" value="1"/>
</dbReference>
<dbReference type="RefSeq" id="WP_269123731.1">
    <property type="nucleotide sequence ID" value="NZ_JAPUBN010000011.1"/>
</dbReference>
<organism evidence="2 3">
    <name type="scientific">Marinomonas phaeophyticola</name>
    <dbReference type="NCBI Taxonomy" id="3004091"/>
    <lineage>
        <taxon>Bacteria</taxon>
        <taxon>Pseudomonadati</taxon>
        <taxon>Pseudomonadota</taxon>
        <taxon>Gammaproteobacteria</taxon>
        <taxon>Oceanospirillales</taxon>
        <taxon>Oceanospirillaceae</taxon>
        <taxon>Marinomonas</taxon>
    </lineage>
</organism>
<comment type="caution">
    <text evidence="2">The sequence shown here is derived from an EMBL/GenBank/DDBJ whole genome shotgun (WGS) entry which is preliminary data.</text>
</comment>